<evidence type="ECO:0000313" key="2">
    <source>
        <dbReference type="EMBL" id="KZV94133.1"/>
    </source>
</evidence>
<feature type="region of interest" description="Disordered" evidence="1">
    <location>
        <begin position="155"/>
        <end position="307"/>
    </location>
</feature>
<dbReference type="AlphaFoldDB" id="A0A165J0A2"/>
<dbReference type="EMBL" id="KV425978">
    <property type="protein sequence ID" value="KZV94133.1"/>
    <property type="molecule type" value="Genomic_DNA"/>
</dbReference>
<reference evidence="2 3" key="1">
    <citation type="journal article" date="2016" name="Mol. Biol. Evol.">
        <title>Comparative Genomics of Early-Diverging Mushroom-Forming Fungi Provides Insights into the Origins of Lignocellulose Decay Capabilities.</title>
        <authorList>
            <person name="Nagy L.G."/>
            <person name="Riley R."/>
            <person name="Tritt A."/>
            <person name="Adam C."/>
            <person name="Daum C."/>
            <person name="Floudas D."/>
            <person name="Sun H."/>
            <person name="Yadav J.S."/>
            <person name="Pangilinan J."/>
            <person name="Larsson K.H."/>
            <person name="Matsuura K."/>
            <person name="Barry K."/>
            <person name="Labutti K."/>
            <person name="Kuo R."/>
            <person name="Ohm R.A."/>
            <person name="Bhattacharya S.S."/>
            <person name="Shirouzu T."/>
            <person name="Yoshinaga Y."/>
            <person name="Martin F.M."/>
            <person name="Grigoriev I.V."/>
            <person name="Hibbett D.S."/>
        </authorList>
    </citation>
    <scope>NUCLEOTIDE SEQUENCE [LARGE SCALE GENOMIC DNA]</scope>
    <source>
        <strain evidence="2 3">HHB12029</strain>
    </source>
</reference>
<gene>
    <name evidence="2" type="ORF">EXIGLDRAFT_526178</name>
</gene>
<proteinExistence type="predicted"/>
<feature type="compositionally biased region" description="Basic and acidic residues" evidence="1">
    <location>
        <begin position="69"/>
        <end position="89"/>
    </location>
</feature>
<keyword evidence="3" id="KW-1185">Reference proteome</keyword>
<sequence>MAAALTPFAQPEPFEEITVAGQRPPDELEEYYKQLERVELERRASKKSRWSRKSFRGVDMHIEELVKARELRAQREREDRERGTPEDSRAPTPEPAPIQWQQEQQRERQEAQHLQQQRTWASPTAAANPIYKKYDIFNPEGPKYYSNHHLSPKFETRAPSVFSPNFPAFPSTPEVDSGDSKGNGKPLTRQLTFDAKSSPEHMLSPDGSGERFPQPSGGGGKLRRKSPNTTPTDENRGGNPMTRSATVPYEQQYLREPPRMTRKLSKRNSQNKGFRGIFGRAASDTEDMTGPSASSASLATANSRPRPMSIAIPPNTLSVQPQPAVTKRMSVLGKLAKKLSFAKHSPAPAPSMTVDRRANGMSAATTPSPLNKPGAQQTDNNNSVGLLGVLKRNKTASDAHPRRPRRIGIGDAPLLH</sequence>
<accession>A0A165J0A2</accession>
<dbReference type="Proteomes" id="UP000077266">
    <property type="component" value="Unassembled WGS sequence"/>
</dbReference>
<feature type="compositionally biased region" description="Polar residues" evidence="1">
    <location>
        <begin position="362"/>
        <end position="384"/>
    </location>
</feature>
<dbReference type="OrthoDB" id="3231532at2759"/>
<evidence type="ECO:0000256" key="1">
    <source>
        <dbReference type="SAM" id="MobiDB-lite"/>
    </source>
</evidence>
<feature type="region of interest" description="Disordered" evidence="1">
    <location>
        <begin position="69"/>
        <end position="130"/>
    </location>
</feature>
<dbReference type="STRING" id="1314781.A0A165J0A2"/>
<organism evidence="2 3">
    <name type="scientific">Exidia glandulosa HHB12029</name>
    <dbReference type="NCBI Taxonomy" id="1314781"/>
    <lineage>
        <taxon>Eukaryota</taxon>
        <taxon>Fungi</taxon>
        <taxon>Dikarya</taxon>
        <taxon>Basidiomycota</taxon>
        <taxon>Agaricomycotina</taxon>
        <taxon>Agaricomycetes</taxon>
        <taxon>Auriculariales</taxon>
        <taxon>Exidiaceae</taxon>
        <taxon>Exidia</taxon>
    </lineage>
</organism>
<feature type="compositionally biased region" description="Low complexity" evidence="1">
    <location>
        <begin position="292"/>
        <end position="303"/>
    </location>
</feature>
<evidence type="ECO:0000313" key="3">
    <source>
        <dbReference type="Proteomes" id="UP000077266"/>
    </source>
</evidence>
<protein>
    <submittedName>
        <fullName evidence="2">Uncharacterized protein</fullName>
    </submittedName>
</protein>
<dbReference type="InParanoid" id="A0A165J0A2"/>
<name>A0A165J0A2_EXIGL</name>
<feature type="region of interest" description="Disordered" evidence="1">
    <location>
        <begin position="343"/>
        <end position="416"/>
    </location>
</feature>
<feature type="region of interest" description="Disordered" evidence="1">
    <location>
        <begin position="1"/>
        <end position="25"/>
    </location>
</feature>